<dbReference type="InterPro" id="IPR006504">
    <property type="entry name" value="Tscrpt_reg_Spx/MgsR"/>
</dbReference>
<dbReference type="STRING" id="1246626.BleG1_2974"/>
<protein>
    <submittedName>
        <fullName evidence="2">Arsenate reductase-related transcriptional regulator</fullName>
    </submittedName>
</protein>
<proteinExistence type="inferred from homology"/>
<dbReference type="Pfam" id="PF03960">
    <property type="entry name" value="ArsC"/>
    <property type="match status" value="1"/>
</dbReference>
<dbReference type="PANTHER" id="PTHR30041:SF8">
    <property type="entry name" value="PROTEIN YFFB"/>
    <property type="match status" value="1"/>
</dbReference>
<dbReference type="AlphaFoldDB" id="A0A060M4S0"/>
<dbReference type="PROSITE" id="PS51354">
    <property type="entry name" value="GLUTAREDOXIN_2"/>
    <property type="match status" value="1"/>
</dbReference>
<reference evidence="2 3" key="1">
    <citation type="journal article" date="2014" name="Gene">
        <title>A comparative genomic analysis of the alkalitolerant soil bacterium Bacillus lehensis G1.</title>
        <authorList>
            <person name="Noor Y.M."/>
            <person name="Samsulrizal N.H."/>
            <person name="Jema'on N.A."/>
            <person name="Low K.O."/>
            <person name="Ramli A.N."/>
            <person name="Alias N.I."/>
            <person name="Damis S.I."/>
            <person name="Fuzi S.F."/>
            <person name="Isa M.N."/>
            <person name="Murad A.M."/>
            <person name="Raih M.F."/>
            <person name="Bakar F.D."/>
            <person name="Najimudin N."/>
            <person name="Mahadi N.M."/>
            <person name="Illias R.M."/>
        </authorList>
    </citation>
    <scope>NUCLEOTIDE SEQUENCE [LARGE SCALE GENOMIC DNA]</scope>
    <source>
        <strain evidence="2 3">G1</strain>
    </source>
</reference>
<accession>A0A060M4S0</accession>
<dbReference type="HOGENOM" id="CLU_116644_2_0_9"/>
<dbReference type="InterPro" id="IPR006660">
    <property type="entry name" value="Arsenate_reductase-like"/>
</dbReference>
<comment type="similarity">
    <text evidence="1">Belongs to the ArsC family.</text>
</comment>
<dbReference type="PANTHER" id="PTHR30041">
    <property type="entry name" value="ARSENATE REDUCTASE"/>
    <property type="match status" value="1"/>
</dbReference>
<dbReference type="Gene3D" id="3.40.30.10">
    <property type="entry name" value="Glutaredoxin"/>
    <property type="match status" value="1"/>
</dbReference>
<dbReference type="RefSeq" id="WP_038482503.1">
    <property type="nucleotide sequence ID" value="NZ_CP003923.1"/>
</dbReference>
<dbReference type="InterPro" id="IPR036249">
    <property type="entry name" value="Thioredoxin-like_sf"/>
</dbReference>
<dbReference type="KEGG" id="ble:BleG1_2974"/>
<dbReference type="PATRIC" id="fig|1246626.3.peg.2964"/>
<evidence type="ECO:0000256" key="1">
    <source>
        <dbReference type="PROSITE-ProRule" id="PRU01282"/>
    </source>
</evidence>
<dbReference type="EMBL" id="CP003923">
    <property type="protein sequence ID" value="AIC95538.1"/>
    <property type="molecule type" value="Genomic_DNA"/>
</dbReference>
<dbReference type="SUPFAM" id="SSF52833">
    <property type="entry name" value="Thioredoxin-like"/>
    <property type="match status" value="1"/>
</dbReference>
<evidence type="ECO:0000313" key="2">
    <source>
        <dbReference type="EMBL" id="AIC95538.1"/>
    </source>
</evidence>
<dbReference type="eggNOG" id="COG1393">
    <property type="taxonomic scope" value="Bacteria"/>
</dbReference>
<gene>
    <name evidence="2" type="ORF">BleG1_2974</name>
</gene>
<organism evidence="2 3">
    <name type="scientific">Shouchella lehensis G1</name>
    <dbReference type="NCBI Taxonomy" id="1246626"/>
    <lineage>
        <taxon>Bacteria</taxon>
        <taxon>Bacillati</taxon>
        <taxon>Bacillota</taxon>
        <taxon>Bacilli</taxon>
        <taxon>Bacillales</taxon>
        <taxon>Bacillaceae</taxon>
        <taxon>Shouchella</taxon>
    </lineage>
</organism>
<dbReference type="OrthoDB" id="9794155at2"/>
<dbReference type="NCBIfam" id="TIGR01617">
    <property type="entry name" value="arsC_related"/>
    <property type="match status" value="1"/>
</dbReference>
<dbReference type="PROSITE" id="PS51353">
    <property type="entry name" value="ARSC"/>
    <property type="match status" value="1"/>
</dbReference>
<dbReference type="CDD" id="cd03036">
    <property type="entry name" value="ArsC_like"/>
    <property type="match status" value="1"/>
</dbReference>
<evidence type="ECO:0000313" key="3">
    <source>
        <dbReference type="Proteomes" id="UP000027142"/>
    </source>
</evidence>
<sequence>MSVTFYEYPKCGTCRNAKKWLDEQSVSYEAIHIVDNPPSAEELKKLHQKSGLELKAFFNTSGKKYRELDLKNKRAHMSEQEQYELLASDGMLIKRPIVTDGAKVTLGFKEEQFETNWA</sequence>
<keyword evidence="3" id="KW-1185">Reference proteome</keyword>
<name>A0A060M4S0_9BACI</name>
<dbReference type="Proteomes" id="UP000027142">
    <property type="component" value="Chromosome"/>
</dbReference>